<evidence type="ECO:0000313" key="3">
    <source>
        <dbReference type="EMBL" id="KZP04829.1"/>
    </source>
</evidence>
<reference evidence="3 4" key="1">
    <citation type="journal article" date="2016" name="Mol. Biol. Evol.">
        <title>Comparative Genomics of Early-Diverging Mushroom-Forming Fungi Provides Insights into the Origins of Lignocellulose Decay Capabilities.</title>
        <authorList>
            <person name="Nagy L.G."/>
            <person name="Riley R."/>
            <person name="Tritt A."/>
            <person name="Adam C."/>
            <person name="Daum C."/>
            <person name="Floudas D."/>
            <person name="Sun H."/>
            <person name="Yadav J.S."/>
            <person name="Pangilinan J."/>
            <person name="Larsson K.H."/>
            <person name="Matsuura K."/>
            <person name="Barry K."/>
            <person name="Labutti K."/>
            <person name="Kuo R."/>
            <person name="Ohm R.A."/>
            <person name="Bhattacharya S.S."/>
            <person name="Shirouzu T."/>
            <person name="Yoshinaga Y."/>
            <person name="Martin F.M."/>
            <person name="Grigoriev I.V."/>
            <person name="Hibbett D.S."/>
        </authorList>
    </citation>
    <scope>NUCLEOTIDE SEQUENCE [LARGE SCALE GENOMIC DNA]</scope>
    <source>
        <strain evidence="3 4">CBS 109695</strain>
    </source>
</reference>
<keyword evidence="2" id="KW-0472">Membrane</keyword>
<accession>A0A167VBC4</accession>
<dbReference type="AlphaFoldDB" id="A0A167VBC4"/>
<organism evidence="3 4">
    <name type="scientific">Athelia psychrophila</name>
    <dbReference type="NCBI Taxonomy" id="1759441"/>
    <lineage>
        <taxon>Eukaryota</taxon>
        <taxon>Fungi</taxon>
        <taxon>Dikarya</taxon>
        <taxon>Basidiomycota</taxon>
        <taxon>Agaricomycotina</taxon>
        <taxon>Agaricomycetes</taxon>
        <taxon>Agaricomycetidae</taxon>
        <taxon>Atheliales</taxon>
        <taxon>Atheliaceae</taxon>
        <taxon>Athelia</taxon>
    </lineage>
</organism>
<sequence length="159" mass="17554">MDYPALEDAPIAFGVRSSSLNIARTRGMFLLPLVSWWRVTIVAILLVWRNIWHIFNKPLEVDSESILSESPTTTPASTAPPLEPPQQRSVADMAQPVLVDAVDPNPKLSYVTTAGDSAVWPAEIGRHHGFRLLCAPQFESMLDRTSLATRAIPPELILT</sequence>
<keyword evidence="2" id="KW-1133">Transmembrane helix</keyword>
<feature type="region of interest" description="Disordered" evidence="1">
    <location>
        <begin position="66"/>
        <end position="89"/>
    </location>
</feature>
<evidence type="ECO:0000313" key="4">
    <source>
        <dbReference type="Proteomes" id="UP000076532"/>
    </source>
</evidence>
<evidence type="ECO:0000256" key="1">
    <source>
        <dbReference type="SAM" id="MobiDB-lite"/>
    </source>
</evidence>
<protein>
    <submittedName>
        <fullName evidence="3">Uncharacterized protein</fullName>
    </submittedName>
</protein>
<dbReference type="EMBL" id="KV417885">
    <property type="protein sequence ID" value="KZP04829.1"/>
    <property type="molecule type" value="Genomic_DNA"/>
</dbReference>
<name>A0A167VBC4_9AGAM</name>
<keyword evidence="2" id="KW-0812">Transmembrane</keyword>
<feature type="compositionally biased region" description="Low complexity" evidence="1">
    <location>
        <begin position="67"/>
        <end position="80"/>
    </location>
</feature>
<gene>
    <name evidence="3" type="ORF">FIBSPDRAFT_903983</name>
</gene>
<feature type="transmembrane region" description="Helical" evidence="2">
    <location>
        <begin position="29"/>
        <end position="48"/>
    </location>
</feature>
<dbReference type="Proteomes" id="UP000076532">
    <property type="component" value="Unassembled WGS sequence"/>
</dbReference>
<keyword evidence="4" id="KW-1185">Reference proteome</keyword>
<evidence type="ECO:0000256" key="2">
    <source>
        <dbReference type="SAM" id="Phobius"/>
    </source>
</evidence>
<proteinExistence type="predicted"/>